<keyword evidence="4" id="KW-1185">Reference proteome</keyword>
<comment type="caution">
    <text evidence="3">The sequence shown here is derived from an EMBL/GenBank/DDBJ whole genome shotgun (WGS) entry which is preliminary data.</text>
</comment>
<reference evidence="3 4" key="1">
    <citation type="submission" date="2019-03" db="EMBL/GenBank/DDBJ databases">
        <title>Diversity of the mouse oral microbiome.</title>
        <authorList>
            <person name="Joseph S."/>
            <person name="Aduse-Opoku J."/>
            <person name="Curtis M."/>
            <person name="Wade W."/>
            <person name="Hashim A."/>
        </authorList>
    </citation>
    <scope>NUCLEOTIDE SEQUENCE [LARGE SCALE GENOMIC DNA]</scope>
    <source>
        <strain evidence="3 4">P1012</strain>
    </source>
</reference>
<name>A0A4Y9FWC5_9MICO</name>
<evidence type="ECO:0000313" key="3">
    <source>
        <dbReference type="EMBL" id="TFU33305.1"/>
    </source>
</evidence>
<dbReference type="RefSeq" id="WP_135113965.1">
    <property type="nucleotide sequence ID" value="NZ_JADGLL010000010.1"/>
</dbReference>
<feature type="region of interest" description="Disordered" evidence="1">
    <location>
        <begin position="1"/>
        <end position="22"/>
    </location>
</feature>
<protein>
    <submittedName>
        <fullName evidence="3">Uncharacterized protein</fullName>
    </submittedName>
</protein>
<keyword evidence="2" id="KW-0812">Transmembrane</keyword>
<dbReference type="EMBL" id="SPQB01000010">
    <property type="protein sequence ID" value="TFU33305.1"/>
    <property type="molecule type" value="Genomic_DNA"/>
</dbReference>
<dbReference type="AlphaFoldDB" id="A0A4Y9FWC5"/>
<keyword evidence="2" id="KW-0472">Membrane</keyword>
<evidence type="ECO:0000256" key="2">
    <source>
        <dbReference type="SAM" id="Phobius"/>
    </source>
</evidence>
<dbReference type="Proteomes" id="UP000298358">
    <property type="component" value="Unassembled WGS sequence"/>
</dbReference>
<gene>
    <name evidence="3" type="ORF">E4U02_06135</name>
</gene>
<organism evidence="3 4">
    <name type="scientific">Microbacterium paludicola</name>
    <dbReference type="NCBI Taxonomy" id="300019"/>
    <lineage>
        <taxon>Bacteria</taxon>
        <taxon>Bacillati</taxon>
        <taxon>Actinomycetota</taxon>
        <taxon>Actinomycetes</taxon>
        <taxon>Micrococcales</taxon>
        <taxon>Microbacteriaceae</taxon>
        <taxon>Microbacterium</taxon>
    </lineage>
</organism>
<accession>A0A4Y9FWC5</accession>
<feature type="transmembrane region" description="Helical" evidence="2">
    <location>
        <begin position="31"/>
        <end position="51"/>
    </location>
</feature>
<sequence>MVEPGPARRGRTPADPTRMRNQPALHTPKRWIWLVPGLLLAVVAIVAFALALPSNWALAWIGIAFVVASSVGLITAALTIQVDRTRNLTMAGLMAIMAAMSLILLLAILWQTQLPNV</sequence>
<evidence type="ECO:0000313" key="4">
    <source>
        <dbReference type="Proteomes" id="UP000298358"/>
    </source>
</evidence>
<keyword evidence="2" id="KW-1133">Transmembrane helix</keyword>
<dbReference type="OrthoDB" id="10001480at2"/>
<feature type="transmembrane region" description="Helical" evidence="2">
    <location>
        <begin position="90"/>
        <end position="110"/>
    </location>
</feature>
<proteinExistence type="predicted"/>
<evidence type="ECO:0000256" key="1">
    <source>
        <dbReference type="SAM" id="MobiDB-lite"/>
    </source>
</evidence>
<feature type="transmembrane region" description="Helical" evidence="2">
    <location>
        <begin position="57"/>
        <end position="78"/>
    </location>
</feature>